<evidence type="ECO:0000256" key="1">
    <source>
        <dbReference type="ARBA" id="ARBA00001974"/>
    </source>
</evidence>
<dbReference type="EC" id="1.3.8.7" evidence="7"/>
<evidence type="ECO:0000313" key="8">
    <source>
        <dbReference type="Proteomes" id="UP000550501"/>
    </source>
</evidence>
<keyword evidence="5 7" id="KW-0560">Oxidoreductase</keyword>
<dbReference type="GO" id="GO:0070991">
    <property type="term" value="F:medium-chain fatty acyl-CoA dehydrogenase activity"/>
    <property type="evidence" value="ECO:0007669"/>
    <property type="project" value="UniProtKB-EC"/>
</dbReference>
<feature type="domain" description="Acyl-CoA dehydrogenase/oxidase C-terminal" evidence="6">
    <location>
        <begin position="209"/>
        <end position="329"/>
    </location>
</feature>
<dbReference type="RefSeq" id="WP_260156270.1">
    <property type="nucleotide sequence ID" value="NZ_JACHVU010000022.1"/>
</dbReference>
<comment type="caution">
    <text evidence="7">The sequence shown here is derived from an EMBL/GenBank/DDBJ whole genome shotgun (WGS) entry which is preliminary data.</text>
</comment>
<reference evidence="7 8" key="1">
    <citation type="submission" date="2020-08" db="EMBL/GenBank/DDBJ databases">
        <title>The Agave Microbiome: Exploring the role of microbial communities in plant adaptations to desert environments.</title>
        <authorList>
            <person name="Partida-Martinez L.P."/>
        </authorList>
    </citation>
    <scope>NUCLEOTIDE SEQUENCE [LARGE SCALE GENOMIC DNA]</scope>
    <source>
        <strain evidence="7 8">AT2.18</strain>
    </source>
</reference>
<keyword evidence="8" id="KW-1185">Reference proteome</keyword>
<dbReference type="AlphaFoldDB" id="A0A839QDQ9"/>
<dbReference type="InterPro" id="IPR009075">
    <property type="entry name" value="AcylCo_DH/oxidase_C"/>
</dbReference>
<evidence type="ECO:0000256" key="4">
    <source>
        <dbReference type="ARBA" id="ARBA00022827"/>
    </source>
</evidence>
<dbReference type="GO" id="GO:0050660">
    <property type="term" value="F:flavin adenine dinucleotide binding"/>
    <property type="evidence" value="ECO:0007669"/>
    <property type="project" value="InterPro"/>
</dbReference>
<keyword evidence="4" id="KW-0274">FAD</keyword>
<sequence length="359" mass="37072">MTVSEPGSEISSEVSIGTDTVDPDLIEMMDAVFAAHRKDHGAPGAVGLDTELWSTLGELGLVRLTGSSDHGGSGAGWAEAAELLAAAARHGVRVPLAEHDLLACSLLAAAGLPVDDTLRTVCVLDAAGTATGVPWAQAAGRVVIIFPVGDGHGHRVADVDAAALTITAATNMIGEPRDTVTVDIAVLQADSRAIDDALVEQLRLKSALVRAIQVCAALDAALELTIEHTCSRVQFGRSLSKFQAIQHMVADIAAEAALARAATDAALNVAITSRWTAANLGFLVAVARSCAGHAASVVVRNAHQAHGAIGTTVEHRLHEYTRAALAWRSEYGSVAHWDEAVTRAAVAAGTAGLWPLIAD</sequence>
<accession>A0A839QDQ9</accession>
<dbReference type="EMBL" id="JACHVU010000022">
    <property type="protein sequence ID" value="MBB2993737.1"/>
    <property type="molecule type" value="Genomic_DNA"/>
</dbReference>
<dbReference type="InterPro" id="IPR037069">
    <property type="entry name" value="AcylCoA_DH/ox_N_sf"/>
</dbReference>
<evidence type="ECO:0000256" key="3">
    <source>
        <dbReference type="ARBA" id="ARBA00022630"/>
    </source>
</evidence>
<dbReference type="InterPro" id="IPR036250">
    <property type="entry name" value="AcylCo_DH-like_C"/>
</dbReference>
<evidence type="ECO:0000256" key="2">
    <source>
        <dbReference type="ARBA" id="ARBA00009347"/>
    </source>
</evidence>
<keyword evidence="3" id="KW-0285">Flavoprotein</keyword>
<dbReference type="PANTHER" id="PTHR43884:SF20">
    <property type="entry name" value="ACYL-COA DEHYDROGENASE FADE28"/>
    <property type="match status" value="1"/>
</dbReference>
<protein>
    <submittedName>
        <fullName evidence="7">Acyl-CoA dehydrogenase</fullName>
        <ecNumber evidence="7">1.3.8.7</ecNumber>
    </submittedName>
</protein>
<gene>
    <name evidence="7" type="ORF">FHR72_005248</name>
</gene>
<dbReference type="Gene3D" id="1.20.140.10">
    <property type="entry name" value="Butyryl-CoA Dehydrogenase, subunit A, domain 3"/>
    <property type="match status" value="1"/>
</dbReference>
<dbReference type="PANTHER" id="PTHR43884">
    <property type="entry name" value="ACYL-COA DEHYDROGENASE"/>
    <property type="match status" value="1"/>
</dbReference>
<dbReference type="SUPFAM" id="SSF56645">
    <property type="entry name" value="Acyl-CoA dehydrogenase NM domain-like"/>
    <property type="match status" value="1"/>
</dbReference>
<comment type="cofactor">
    <cofactor evidence="1">
        <name>FAD</name>
        <dbReference type="ChEBI" id="CHEBI:57692"/>
    </cofactor>
</comment>
<name>A0A839QDQ9_MYCIR</name>
<comment type="similarity">
    <text evidence="2">Belongs to the acyl-CoA dehydrogenase family.</text>
</comment>
<dbReference type="Pfam" id="PF00441">
    <property type="entry name" value="Acyl-CoA_dh_1"/>
    <property type="match status" value="1"/>
</dbReference>
<dbReference type="Proteomes" id="UP000550501">
    <property type="component" value="Unassembled WGS sequence"/>
</dbReference>
<dbReference type="SUPFAM" id="SSF47203">
    <property type="entry name" value="Acyl-CoA dehydrogenase C-terminal domain-like"/>
    <property type="match status" value="1"/>
</dbReference>
<proteinExistence type="inferred from homology"/>
<dbReference type="Gene3D" id="1.10.540.10">
    <property type="entry name" value="Acyl-CoA dehydrogenase/oxidase, N-terminal domain"/>
    <property type="match status" value="1"/>
</dbReference>
<dbReference type="InterPro" id="IPR009100">
    <property type="entry name" value="AcylCoA_DH/oxidase_NM_dom_sf"/>
</dbReference>
<evidence type="ECO:0000256" key="5">
    <source>
        <dbReference type="ARBA" id="ARBA00023002"/>
    </source>
</evidence>
<evidence type="ECO:0000259" key="6">
    <source>
        <dbReference type="Pfam" id="PF00441"/>
    </source>
</evidence>
<organism evidence="7 8">
    <name type="scientific">Mycolicibacterium iranicum</name>
    <name type="common">Mycobacterium iranicum</name>
    <dbReference type="NCBI Taxonomy" id="912594"/>
    <lineage>
        <taxon>Bacteria</taxon>
        <taxon>Bacillati</taxon>
        <taxon>Actinomycetota</taxon>
        <taxon>Actinomycetes</taxon>
        <taxon>Mycobacteriales</taxon>
        <taxon>Mycobacteriaceae</taxon>
        <taxon>Mycolicibacterium</taxon>
    </lineage>
</organism>
<evidence type="ECO:0000313" key="7">
    <source>
        <dbReference type="EMBL" id="MBB2993737.1"/>
    </source>
</evidence>